<evidence type="ECO:0000313" key="2">
    <source>
        <dbReference type="Proteomes" id="UP001283361"/>
    </source>
</evidence>
<gene>
    <name evidence="1" type="ORF">RRG08_057554</name>
</gene>
<proteinExistence type="predicted"/>
<name>A0AAE1B3B0_9GAST</name>
<sequence>LLEDILSQHDMAQPAIEPTASTVSPTLDRENFLTILRRL</sequence>
<reference evidence="1" key="1">
    <citation type="journal article" date="2023" name="G3 (Bethesda)">
        <title>A reference genome for the long-term kleptoplast-retaining sea slug Elysia crispata morphotype clarki.</title>
        <authorList>
            <person name="Eastman K.E."/>
            <person name="Pendleton A.L."/>
            <person name="Shaikh M.A."/>
            <person name="Suttiyut T."/>
            <person name="Ogas R."/>
            <person name="Tomko P."/>
            <person name="Gavelis G."/>
            <person name="Widhalm J.R."/>
            <person name="Wisecaver J.H."/>
        </authorList>
    </citation>
    <scope>NUCLEOTIDE SEQUENCE</scope>
    <source>
        <strain evidence="1">ECLA1</strain>
    </source>
</reference>
<feature type="non-terminal residue" evidence="1">
    <location>
        <position position="1"/>
    </location>
</feature>
<dbReference type="AlphaFoldDB" id="A0AAE1B3B0"/>
<evidence type="ECO:0000313" key="1">
    <source>
        <dbReference type="EMBL" id="KAK3798589.1"/>
    </source>
</evidence>
<organism evidence="1 2">
    <name type="scientific">Elysia crispata</name>
    <name type="common">lettuce slug</name>
    <dbReference type="NCBI Taxonomy" id="231223"/>
    <lineage>
        <taxon>Eukaryota</taxon>
        <taxon>Metazoa</taxon>
        <taxon>Spiralia</taxon>
        <taxon>Lophotrochozoa</taxon>
        <taxon>Mollusca</taxon>
        <taxon>Gastropoda</taxon>
        <taxon>Heterobranchia</taxon>
        <taxon>Euthyneura</taxon>
        <taxon>Panpulmonata</taxon>
        <taxon>Sacoglossa</taxon>
        <taxon>Placobranchoidea</taxon>
        <taxon>Plakobranchidae</taxon>
        <taxon>Elysia</taxon>
    </lineage>
</organism>
<protein>
    <submittedName>
        <fullName evidence="1">Uncharacterized protein</fullName>
    </submittedName>
</protein>
<accession>A0AAE1B3B0</accession>
<keyword evidence="2" id="KW-1185">Reference proteome</keyword>
<dbReference type="EMBL" id="JAWDGP010000664">
    <property type="protein sequence ID" value="KAK3798589.1"/>
    <property type="molecule type" value="Genomic_DNA"/>
</dbReference>
<dbReference type="Proteomes" id="UP001283361">
    <property type="component" value="Unassembled WGS sequence"/>
</dbReference>
<comment type="caution">
    <text evidence="1">The sequence shown here is derived from an EMBL/GenBank/DDBJ whole genome shotgun (WGS) entry which is preliminary data.</text>
</comment>